<comment type="subcellular location">
    <subcellularLocation>
        <location evidence="1">Cell membrane</location>
        <topology evidence="1">Multi-pass membrane protein</topology>
    </subcellularLocation>
</comment>
<keyword evidence="5 6" id="KW-0472">Membrane</keyword>
<sequence length="266" mass="27467">MHGHGAGAHGGVVALLPVMVAVLAAGCYALAAARRRREARGWSHRRTAAFLAGTVLQAVAFLPPVATLAAHDLRGHMIQHLLAGMLAPLGLVLGAPVTLVLRSAGPRGRRAVAAVLRSRYLHAVAGPWTAAAINLGGLATLYATPLYRAASGSPALHVLVHAHVVAAGCLFAWVIAGPDPAPRRPPVPRRLVVLGVAIAAHAALSQLMYAGLLPGLDAPAAERQGAAEIMYYGGDIAELLLALAMLTTWRPSRRSRAAPAYAPAAH</sequence>
<evidence type="ECO:0000256" key="1">
    <source>
        <dbReference type="ARBA" id="ARBA00004651"/>
    </source>
</evidence>
<keyword evidence="3 6" id="KW-0812">Transmembrane</keyword>
<feature type="transmembrane region" description="Helical" evidence="6">
    <location>
        <begin position="121"/>
        <end position="143"/>
    </location>
</feature>
<gene>
    <name evidence="7" type="ORF">ACFQSB_31610</name>
</gene>
<evidence type="ECO:0000313" key="8">
    <source>
        <dbReference type="Proteomes" id="UP001596496"/>
    </source>
</evidence>
<evidence type="ECO:0000256" key="3">
    <source>
        <dbReference type="ARBA" id="ARBA00022692"/>
    </source>
</evidence>
<evidence type="ECO:0000256" key="4">
    <source>
        <dbReference type="ARBA" id="ARBA00022989"/>
    </source>
</evidence>
<evidence type="ECO:0000256" key="6">
    <source>
        <dbReference type="SAM" id="Phobius"/>
    </source>
</evidence>
<evidence type="ECO:0000256" key="5">
    <source>
        <dbReference type="ARBA" id="ARBA00023136"/>
    </source>
</evidence>
<dbReference type="Proteomes" id="UP001596496">
    <property type="component" value="Unassembled WGS sequence"/>
</dbReference>
<dbReference type="InterPro" id="IPR019108">
    <property type="entry name" value="Caa3_assmbl_CtaG-rel"/>
</dbReference>
<keyword evidence="2" id="KW-1003">Cell membrane</keyword>
<feature type="transmembrane region" description="Helical" evidence="6">
    <location>
        <begin position="229"/>
        <end position="249"/>
    </location>
</feature>
<feature type="transmembrane region" description="Helical" evidence="6">
    <location>
        <begin position="6"/>
        <end position="30"/>
    </location>
</feature>
<dbReference type="EMBL" id="JBHTCG010000030">
    <property type="protein sequence ID" value="MFC7386794.1"/>
    <property type="molecule type" value="Genomic_DNA"/>
</dbReference>
<feature type="transmembrane region" description="Helical" evidence="6">
    <location>
        <begin position="50"/>
        <end position="71"/>
    </location>
</feature>
<keyword evidence="4 6" id="KW-1133">Transmembrane helix</keyword>
<dbReference type="Pfam" id="PF09678">
    <property type="entry name" value="Caa3_CtaG"/>
    <property type="match status" value="1"/>
</dbReference>
<keyword evidence="8" id="KW-1185">Reference proteome</keyword>
<organism evidence="7 8">
    <name type="scientific">Sphaerisporangium rhizosphaerae</name>
    <dbReference type="NCBI Taxonomy" id="2269375"/>
    <lineage>
        <taxon>Bacteria</taxon>
        <taxon>Bacillati</taxon>
        <taxon>Actinomycetota</taxon>
        <taxon>Actinomycetes</taxon>
        <taxon>Streptosporangiales</taxon>
        <taxon>Streptosporangiaceae</taxon>
        <taxon>Sphaerisporangium</taxon>
    </lineage>
</organism>
<feature type="transmembrane region" description="Helical" evidence="6">
    <location>
        <begin position="77"/>
        <end position="101"/>
    </location>
</feature>
<accession>A0ABW2PBT3</accession>
<feature type="transmembrane region" description="Helical" evidence="6">
    <location>
        <begin position="155"/>
        <end position="175"/>
    </location>
</feature>
<comment type="caution">
    <text evidence="7">The sequence shown here is derived from an EMBL/GenBank/DDBJ whole genome shotgun (WGS) entry which is preliminary data.</text>
</comment>
<reference evidence="8" key="1">
    <citation type="journal article" date="2019" name="Int. J. Syst. Evol. Microbiol.">
        <title>The Global Catalogue of Microorganisms (GCM) 10K type strain sequencing project: providing services to taxonomists for standard genome sequencing and annotation.</title>
        <authorList>
            <consortium name="The Broad Institute Genomics Platform"/>
            <consortium name="The Broad Institute Genome Sequencing Center for Infectious Disease"/>
            <person name="Wu L."/>
            <person name="Ma J."/>
        </authorList>
    </citation>
    <scope>NUCLEOTIDE SEQUENCE [LARGE SCALE GENOMIC DNA]</scope>
    <source>
        <strain evidence="8">CECT 7649</strain>
    </source>
</reference>
<feature type="transmembrane region" description="Helical" evidence="6">
    <location>
        <begin position="187"/>
        <end position="209"/>
    </location>
</feature>
<protein>
    <submittedName>
        <fullName evidence="7">Cytochrome c oxidase assembly protein</fullName>
    </submittedName>
</protein>
<name>A0ABW2PBT3_9ACTN</name>
<evidence type="ECO:0000313" key="7">
    <source>
        <dbReference type="EMBL" id="MFC7386794.1"/>
    </source>
</evidence>
<proteinExistence type="predicted"/>
<evidence type="ECO:0000256" key="2">
    <source>
        <dbReference type="ARBA" id="ARBA00022475"/>
    </source>
</evidence>